<evidence type="ECO:0000259" key="4">
    <source>
        <dbReference type="Pfam" id="PF01120"/>
    </source>
</evidence>
<dbReference type="Pfam" id="PF01120">
    <property type="entry name" value="Alpha_L_fucos"/>
    <property type="match status" value="1"/>
</dbReference>
<dbReference type="AlphaFoldDB" id="A0A1V9Y2K2"/>
<evidence type="ECO:0000256" key="2">
    <source>
        <dbReference type="ARBA" id="ARBA00022801"/>
    </source>
</evidence>
<dbReference type="InterPro" id="IPR057739">
    <property type="entry name" value="Glyco_hydro_29_N"/>
</dbReference>
<dbReference type="GO" id="GO:0005764">
    <property type="term" value="C:lysosome"/>
    <property type="evidence" value="ECO:0007669"/>
    <property type="project" value="TreeGrafter"/>
</dbReference>
<organism evidence="5 6">
    <name type="scientific">Tropilaelaps mercedesae</name>
    <dbReference type="NCBI Taxonomy" id="418985"/>
    <lineage>
        <taxon>Eukaryota</taxon>
        <taxon>Metazoa</taxon>
        <taxon>Ecdysozoa</taxon>
        <taxon>Arthropoda</taxon>
        <taxon>Chelicerata</taxon>
        <taxon>Arachnida</taxon>
        <taxon>Acari</taxon>
        <taxon>Parasitiformes</taxon>
        <taxon>Mesostigmata</taxon>
        <taxon>Gamasina</taxon>
        <taxon>Dermanyssoidea</taxon>
        <taxon>Laelapidae</taxon>
        <taxon>Tropilaelaps</taxon>
    </lineage>
</organism>
<gene>
    <name evidence="5" type="ORF">BIW11_02478</name>
</gene>
<keyword evidence="3" id="KW-0326">Glycosidase</keyword>
<dbReference type="PANTHER" id="PTHR10030">
    <property type="entry name" value="ALPHA-L-FUCOSIDASE"/>
    <property type="match status" value="1"/>
</dbReference>
<keyword evidence="2" id="KW-0378">Hydrolase</keyword>
<evidence type="ECO:0000256" key="3">
    <source>
        <dbReference type="ARBA" id="ARBA00023295"/>
    </source>
</evidence>
<dbReference type="PANTHER" id="PTHR10030:SF37">
    <property type="entry name" value="ALPHA-L-FUCOSIDASE-RELATED"/>
    <property type="match status" value="1"/>
</dbReference>
<dbReference type="GO" id="GO:0016139">
    <property type="term" value="P:glycoside catabolic process"/>
    <property type="evidence" value="ECO:0007669"/>
    <property type="project" value="TreeGrafter"/>
</dbReference>
<dbReference type="EMBL" id="MNPL01000532">
    <property type="protein sequence ID" value="OQR79940.1"/>
    <property type="molecule type" value="Genomic_DNA"/>
</dbReference>
<evidence type="ECO:0000313" key="5">
    <source>
        <dbReference type="EMBL" id="OQR79940.1"/>
    </source>
</evidence>
<keyword evidence="1" id="KW-0732">Signal</keyword>
<dbReference type="GO" id="GO:0006004">
    <property type="term" value="P:fucose metabolic process"/>
    <property type="evidence" value="ECO:0007669"/>
    <property type="project" value="TreeGrafter"/>
</dbReference>
<keyword evidence="6" id="KW-1185">Reference proteome</keyword>
<proteinExistence type="predicted"/>
<name>A0A1V9Y2K2_9ACAR</name>
<accession>A0A1V9Y2K2</accession>
<protein>
    <submittedName>
        <fullName evidence="5">Putative alpha-L-fucosidase-like</fullName>
    </submittedName>
</protein>
<comment type="caution">
    <text evidence="5">The sequence shown here is derived from an EMBL/GenBank/DDBJ whole genome shotgun (WGS) entry which is preliminary data.</text>
</comment>
<evidence type="ECO:0000313" key="6">
    <source>
        <dbReference type="Proteomes" id="UP000192247"/>
    </source>
</evidence>
<dbReference type="InterPro" id="IPR000933">
    <property type="entry name" value="Glyco_hydro_29"/>
</dbReference>
<dbReference type="InParanoid" id="A0A1V9Y2K2"/>
<reference evidence="5 6" key="1">
    <citation type="journal article" date="2017" name="Gigascience">
        <title>Draft genome of the honey bee ectoparasitic mite, Tropilaelaps mercedesae, is shaped by the parasitic life history.</title>
        <authorList>
            <person name="Dong X."/>
            <person name="Armstrong S.D."/>
            <person name="Xia D."/>
            <person name="Makepeace B.L."/>
            <person name="Darby A.C."/>
            <person name="Kadowaki T."/>
        </authorList>
    </citation>
    <scope>NUCLEOTIDE SEQUENCE [LARGE SCALE GENOMIC DNA]</scope>
    <source>
        <strain evidence="5">Wuxi-XJTLU</strain>
    </source>
</reference>
<sequence length="124" mass="14091">MQEIPPDVGVIRFATGVPLVRQSQDGDWDAATEYRNVTSFSAWLYNNSPVKDSVLVNDRGGINITCKHGDFYNCKDQSNPGVLLPHKWENAMRLDRKSWWFRPPITSAVSQKRANHCTSANREL</sequence>
<dbReference type="STRING" id="418985.A0A1V9Y2K2"/>
<feature type="domain" description="Glycoside hydrolase family 29 N-terminal" evidence="4">
    <location>
        <begin position="25"/>
        <end position="105"/>
    </location>
</feature>
<dbReference type="GO" id="GO:0004560">
    <property type="term" value="F:alpha-L-fucosidase activity"/>
    <property type="evidence" value="ECO:0007669"/>
    <property type="project" value="InterPro"/>
</dbReference>
<dbReference type="Proteomes" id="UP000192247">
    <property type="component" value="Unassembled WGS sequence"/>
</dbReference>
<evidence type="ECO:0000256" key="1">
    <source>
        <dbReference type="ARBA" id="ARBA00022729"/>
    </source>
</evidence>
<dbReference type="OrthoDB" id="6039950at2759"/>
<dbReference type="Gene3D" id="3.20.20.80">
    <property type="entry name" value="Glycosidases"/>
    <property type="match status" value="1"/>
</dbReference>